<dbReference type="OrthoDB" id="9772456at2"/>
<evidence type="ECO:0000256" key="5">
    <source>
        <dbReference type="ARBA" id="ARBA00022605"/>
    </source>
</evidence>
<keyword evidence="9" id="KW-0368">Histidine biosynthesis</keyword>
<evidence type="ECO:0000256" key="8">
    <source>
        <dbReference type="ARBA" id="ARBA00022842"/>
    </source>
</evidence>
<dbReference type="EMBL" id="CP036271">
    <property type="protein sequence ID" value="QDT54220.1"/>
    <property type="molecule type" value="Genomic_DNA"/>
</dbReference>
<dbReference type="Gene3D" id="3.40.190.80">
    <property type="match status" value="1"/>
</dbReference>
<dbReference type="GO" id="GO:0000105">
    <property type="term" value="P:L-histidine biosynthetic process"/>
    <property type="evidence" value="ECO:0007669"/>
    <property type="project" value="UniProtKB-UniRule"/>
</dbReference>
<keyword evidence="8 12" id="KW-0460">Magnesium</keyword>
<keyword evidence="7 13" id="KW-0378">Hydrolase</keyword>
<dbReference type="InterPro" id="IPR051090">
    <property type="entry name" value="Inositol_monoP_superfamily"/>
</dbReference>
<sequence length="272" mass="29335">MSNPIADRLQFALETSARAAELILSYYHLGDIPVELKADQTPVTAADQGAEQLMRAEILKAFPQDGVLGEEFGETPGTSGYRWILDPVDGTKSFISGVPLFGTLVGVEHNGEPIIGLSRFPALNEVVYASKGQGAWRKIGDAEPEKARVRNTARLEDGLFTFTSVGTWDLIGKLDAFTRLCQTARLTRGWGDCYGHCLVATGRADVHVDPIMSLWDAAALLPILTEAGGLFLNWNGESTTAGGNGISTTPALRNQVLDVLHGRIEPTTRGRD</sequence>
<gene>
    <name evidence="13" type="primary">hisN</name>
    <name evidence="13" type="ORF">Pan44_22470</name>
</gene>
<evidence type="ECO:0000313" key="14">
    <source>
        <dbReference type="Proteomes" id="UP000315700"/>
    </source>
</evidence>
<dbReference type="InterPro" id="IPR011809">
    <property type="entry name" value="His_9_proposed"/>
</dbReference>
<feature type="binding site" evidence="12">
    <location>
        <position position="216"/>
    </location>
    <ligand>
        <name>Mg(2+)</name>
        <dbReference type="ChEBI" id="CHEBI:18420"/>
        <label>1</label>
        <note>catalytic</note>
    </ligand>
</feature>
<dbReference type="PANTHER" id="PTHR43200:SF6">
    <property type="entry name" value="3'(2'),5'-BISPHOSPHATE NUCLEOTIDASE"/>
    <property type="match status" value="1"/>
</dbReference>
<comment type="similarity">
    <text evidence="3">Belongs to the inositol monophosphatase superfamily.</text>
</comment>
<evidence type="ECO:0000256" key="9">
    <source>
        <dbReference type="ARBA" id="ARBA00023102"/>
    </source>
</evidence>
<dbReference type="RefSeq" id="WP_145030073.1">
    <property type="nucleotide sequence ID" value="NZ_CP036271.1"/>
</dbReference>
<proteinExistence type="inferred from homology"/>
<name>A0A517SDM0_9PLAN</name>
<evidence type="ECO:0000256" key="7">
    <source>
        <dbReference type="ARBA" id="ARBA00022801"/>
    </source>
</evidence>
<dbReference type="Gene3D" id="3.30.540.10">
    <property type="entry name" value="Fructose-1,6-Bisphosphatase, subunit A, domain 1"/>
    <property type="match status" value="1"/>
</dbReference>
<dbReference type="GO" id="GO:0004401">
    <property type="term" value="F:histidinol-phosphatase activity"/>
    <property type="evidence" value="ECO:0007669"/>
    <property type="project" value="UniProtKB-UniRule"/>
</dbReference>
<dbReference type="Proteomes" id="UP000315700">
    <property type="component" value="Chromosome"/>
</dbReference>
<dbReference type="Pfam" id="PF00459">
    <property type="entry name" value="Inositol_P"/>
    <property type="match status" value="1"/>
</dbReference>
<evidence type="ECO:0000256" key="6">
    <source>
        <dbReference type="ARBA" id="ARBA00022723"/>
    </source>
</evidence>
<keyword evidence="6 12" id="KW-0479">Metal-binding</keyword>
<dbReference type="InterPro" id="IPR000760">
    <property type="entry name" value="Inositol_monophosphatase-like"/>
</dbReference>
<dbReference type="UniPathway" id="UPA00031">
    <property type="reaction ID" value="UER00013"/>
</dbReference>
<dbReference type="PANTHER" id="PTHR43200">
    <property type="entry name" value="PHOSPHATASE"/>
    <property type="match status" value="1"/>
</dbReference>
<dbReference type="CDD" id="cd01641">
    <property type="entry name" value="Bacterial_IMPase_like_1"/>
    <property type="match status" value="1"/>
</dbReference>
<dbReference type="EC" id="3.1.3.15" evidence="4 11"/>
<comment type="pathway">
    <text evidence="2">Amino-acid biosynthesis; L-histidine biosynthesis; L-histidine from 5-phospho-alpha-D-ribose 1-diphosphate: step 8/9.</text>
</comment>
<dbReference type="InParanoid" id="A0A517SDM0"/>
<evidence type="ECO:0000256" key="1">
    <source>
        <dbReference type="ARBA" id="ARBA00001946"/>
    </source>
</evidence>
<dbReference type="NCBIfam" id="TIGR02067">
    <property type="entry name" value="his_9_HisN"/>
    <property type="match status" value="1"/>
</dbReference>
<evidence type="ECO:0000256" key="4">
    <source>
        <dbReference type="ARBA" id="ARBA00013085"/>
    </source>
</evidence>
<accession>A0A517SDM0</accession>
<evidence type="ECO:0000256" key="11">
    <source>
        <dbReference type="NCBIfam" id="TIGR02067"/>
    </source>
</evidence>
<keyword evidence="14" id="KW-1185">Reference proteome</keyword>
<feature type="binding site" evidence="12">
    <location>
        <position position="86"/>
    </location>
    <ligand>
        <name>Mg(2+)</name>
        <dbReference type="ChEBI" id="CHEBI:18420"/>
        <label>1</label>
        <note>catalytic</note>
    </ligand>
</feature>
<evidence type="ECO:0000313" key="13">
    <source>
        <dbReference type="EMBL" id="QDT54220.1"/>
    </source>
</evidence>
<evidence type="ECO:0000256" key="3">
    <source>
        <dbReference type="ARBA" id="ARBA00009759"/>
    </source>
</evidence>
<evidence type="ECO:0000256" key="10">
    <source>
        <dbReference type="ARBA" id="ARBA00049158"/>
    </source>
</evidence>
<evidence type="ECO:0000256" key="2">
    <source>
        <dbReference type="ARBA" id="ARBA00004970"/>
    </source>
</evidence>
<dbReference type="AlphaFoldDB" id="A0A517SDM0"/>
<dbReference type="KEGG" id="ccos:Pan44_22470"/>
<dbReference type="PROSITE" id="PS00629">
    <property type="entry name" value="IMP_1"/>
    <property type="match status" value="1"/>
</dbReference>
<keyword evidence="5" id="KW-0028">Amino-acid biosynthesis</keyword>
<dbReference type="PRINTS" id="PR00377">
    <property type="entry name" value="IMPHPHTASES"/>
</dbReference>
<feature type="binding site" evidence="12">
    <location>
        <position position="89"/>
    </location>
    <ligand>
        <name>Mg(2+)</name>
        <dbReference type="ChEBI" id="CHEBI:18420"/>
        <label>1</label>
        <note>catalytic</note>
    </ligand>
</feature>
<feature type="binding site" evidence="12">
    <location>
        <position position="70"/>
    </location>
    <ligand>
        <name>Mg(2+)</name>
        <dbReference type="ChEBI" id="CHEBI:18420"/>
        <label>1</label>
        <note>catalytic</note>
    </ligand>
</feature>
<dbReference type="InterPro" id="IPR020583">
    <property type="entry name" value="Inositol_monoP_metal-BS"/>
</dbReference>
<comment type="catalytic activity">
    <reaction evidence="10">
        <text>L-histidinol phosphate + H2O = L-histidinol + phosphate</text>
        <dbReference type="Rhea" id="RHEA:14465"/>
        <dbReference type="ChEBI" id="CHEBI:15377"/>
        <dbReference type="ChEBI" id="CHEBI:43474"/>
        <dbReference type="ChEBI" id="CHEBI:57699"/>
        <dbReference type="ChEBI" id="CHEBI:57980"/>
        <dbReference type="EC" id="3.1.3.15"/>
    </reaction>
</comment>
<reference evidence="13 14" key="1">
    <citation type="submission" date="2019-02" db="EMBL/GenBank/DDBJ databases">
        <title>Deep-cultivation of Planctomycetes and their phenomic and genomic characterization uncovers novel biology.</title>
        <authorList>
            <person name="Wiegand S."/>
            <person name="Jogler M."/>
            <person name="Boedeker C."/>
            <person name="Pinto D."/>
            <person name="Vollmers J."/>
            <person name="Rivas-Marin E."/>
            <person name="Kohn T."/>
            <person name="Peeters S.H."/>
            <person name="Heuer A."/>
            <person name="Rast P."/>
            <person name="Oberbeckmann S."/>
            <person name="Bunk B."/>
            <person name="Jeske O."/>
            <person name="Meyerdierks A."/>
            <person name="Storesund J.E."/>
            <person name="Kallscheuer N."/>
            <person name="Luecker S."/>
            <person name="Lage O.M."/>
            <person name="Pohl T."/>
            <person name="Merkel B.J."/>
            <person name="Hornburger P."/>
            <person name="Mueller R.-W."/>
            <person name="Bruemmer F."/>
            <person name="Labrenz M."/>
            <person name="Spormann A.M."/>
            <person name="Op den Camp H."/>
            <person name="Overmann J."/>
            <person name="Amann R."/>
            <person name="Jetten M.S.M."/>
            <person name="Mascher T."/>
            <person name="Medema M.H."/>
            <person name="Devos D.P."/>
            <person name="Kaster A.-K."/>
            <person name="Ovreas L."/>
            <person name="Rohde M."/>
            <person name="Galperin M.Y."/>
            <person name="Jogler C."/>
        </authorList>
    </citation>
    <scope>NUCLEOTIDE SEQUENCE [LARGE SCALE GENOMIC DNA]</scope>
    <source>
        <strain evidence="13 14">Pan44</strain>
    </source>
</reference>
<dbReference type="GO" id="GO:0046872">
    <property type="term" value="F:metal ion binding"/>
    <property type="evidence" value="ECO:0007669"/>
    <property type="project" value="UniProtKB-KW"/>
</dbReference>
<dbReference type="SUPFAM" id="SSF56655">
    <property type="entry name" value="Carbohydrate phosphatase"/>
    <property type="match status" value="1"/>
</dbReference>
<organism evidence="13 14">
    <name type="scientific">Caulifigura coniformis</name>
    <dbReference type="NCBI Taxonomy" id="2527983"/>
    <lineage>
        <taxon>Bacteria</taxon>
        <taxon>Pseudomonadati</taxon>
        <taxon>Planctomycetota</taxon>
        <taxon>Planctomycetia</taxon>
        <taxon>Planctomycetales</taxon>
        <taxon>Planctomycetaceae</taxon>
        <taxon>Caulifigura</taxon>
    </lineage>
</organism>
<protein>
    <recommendedName>
        <fullName evidence="4 11">Histidinol-phosphatase</fullName>
        <ecNumber evidence="4 11">3.1.3.15</ecNumber>
    </recommendedName>
</protein>
<comment type="cofactor">
    <cofactor evidence="1 12">
        <name>Mg(2+)</name>
        <dbReference type="ChEBI" id="CHEBI:18420"/>
    </cofactor>
</comment>
<evidence type="ECO:0000256" key="12">
    <source>
        <dbReference type="PIRSR" id="PIRSR600760-2"/>
    </source>
</evidence>